<protein>
    <recommendedName>
        <fullName evidence="3">Lipocalin-like domain-containing protein</fullName>
    </recommendedName>
</protein>
<dbReference type="EMBL" id="NRRL01000055">
    <property type="protein sequence ID" value="MBK1669628.1"/>
    <property type="molecule type" value="Genomic_DNA"/>
</dbReference>
<organism evidence="1 2">
    <name type="scientific">Rhodovibrio sodomensis</name>
    <dbReference type="NCBI Taxonomy" id="1088"/>
    <lineage>
        <taxon>Bacteria</taxon>
        <taxon>Pseudomonadati</taxon>
        <taxon>Pseudomonadota</taxon>
        <taxon>Alphaproteobacteria</taxon>
        <taxon>Rhodospirillales</taxon>
        <taxon>Rhodovibrionaceae</taxon>
        <taxon>Rhodovibrio</taxon>
    </lineage>
</organism>
<comment type="caution">
    <text evidence="1">The sequence shown here is derived from an EMBL/GenBank/DDBJ whole genome shotgun (WGS) entry which is preliminary data.</text>
</comment>
<name>A0ABS1DH73_9PROT</name>
<evidence type="ECO:0000313" key="2">
    <source>
        <dbReference type="Proteomes" id="UP001296873"/>
    </source>
</evidence>
<accession>A0ABS1DH73</accession>
<evidence type="ECO:0000313" key="1">
    <source>
        <dbReference type="EMBL" id="MBK1669628.1"/>
    </source>
</evidence>
<dbReference type="Proteomes" id="UP001296873">
    <property type="component" value="Unassembled WGS sequence"/>
</dbReference>
<evidence type="ECO:0008006" key="3">
    <source>
        <dbReference type="Google" id="ProtNLM"/>
    </source>
</evidence>
<gene>
    <name evidence="1" type="ORF">CKO28_16435</name>
</gene>
<sequence>MQYDGLWLVIKVCKMVEIDSSGKDIYVFEKSLLSSTDRMFMLSSHIPTYDLRMNLKLDRGLENWIFHDPTVTAREYHKEAMEHVEIRKPEANKVTVHIPRWALPGIVSVIEWSEKRADD</sequence>
<proteinExistence type="predicted"/>
<reference evidence="1 2" key="1">
    <citation type="journal article" date="2020" name="Microorganisms">
        <title>Osmotic Adaptation and Compatible Solute Biosynthesis of Phototrophic Bacteria as Revealed from Genome Analyses.</title>
        <authorList>
            <person name="Imhoff J.F."/>
            <person name="Rahn T."/>
            <person name="Kunzel S."/>
            <person name="Keller A."/>
            <person name="Neulinger S.C."/>
        </authorList>
    </citation>
    <scope>NUCLEOTIDE SEQUENCE [LARGE SCALE GENOMIC DNA]</scope>
    <source>
        <strain evidence="1 2">DSM 9895</strain>
    </source>
</reference>
<keyword evidence="2" id="KW-1185">Reference proteome</keyword>